<keyword evidence="2" id="KW-0472">Membrane</keyword>
<evidence type="ECO:0000256" key="2">
    <source>
        <dbReference type="SAM" id="Phobius"/>
    </source>
</evidence>
<dbReference type="EMBL" id="JAQQWN010000004">
    <property type="protein sequence ID" value="KAK8088857.1"/>
    <property type="molecule type" value="Genomic_DNA"/>
</dbReference>
<dbReference type="Proteomes" id="UP001433268">
    <property type="component" value="Unassembled WGS sequence"/>
</dbReference>
<proteinExistence type="predicted"/>
<evidence type="ECO:0000313" key="4">
    <source>
        <dbReference type="Proteomes" id="UP001433268"/>
    </source>
</evidence>
<keyword evidence="2" id="KW-1133">Transmembrane helix</keyword>
<evidence type="ECO:0000256" key="1">
    <source>
        <dbReference type="SAM" id="MobiDB-lite"/>
    </source>
</evidence>
<comment type="caution">
    <text evidence="3">The sequence shown here is derived from an EMBL/GenBank/DDBJ whole genome shotgun (WGS) entry which is preliminary data.</text>
</comment>
<reference evidence="3 4" key="1">
    <citation type="submission" date="2023-01" db="EMBL/GenBank/DDBJ databases">
        <title>Analysis of 21 Apiospora genomes using comparative genomics revels a genus with tremendous synthesis potential of carbohydrate active enzymes and secondary metabolites.</title>
        <authorList>
            <person name="Sorensen T."/>
        </authorList>
    </citation>
    <scope>NUCLEOTIDE SEQUENCE [LARGE SCALE GENOMIC DNA]</scope>
    <source>
        <strain evidence="3 4">CBS 114990</strain>
    </source>
</reference>
<evidence type="ECO:0000313" key="3">
    <source>
        <dbReference type="EMBL" id="KAK8088857.1"/>
    </source>
</evidence>
<feature type="region of interest" description="Disordered" evidence="1">
    <location>
        <begin position="130"/>
        <end position="165"/>
    </location>
</feature>
<feature type="compositionally biased region" description="Basic and acidic residues" evidence="1">
    <location>
        <begin position="138"/>
        <end position="165"/>
    </location>
</feature>
<accession>A0ABR1X0D9</accession>
<keyword evidence="4" id="KW-1185">Reference proteome</keyword>
<keyword evidence="2" id="KW-0812">Transmembrane</keyword>
<dbReference type="RefSeq" id="XP_066671751.1">
    <property type="nucleotide sequence ID" value="XM_066808133.1"/>
</dbReference>
<organism evidence="3 4">
    <name type="scientific">Apiospora hydei</name>
    <dbReference type="NCBI Taxonomy" id="1337664"/>
    <lineage>
        <taxon>Eukaryota</taxon>
        <taxon>Fungi</taxon>
        <taxon>Dikarya</taxon>
        <taxon>Ascomycota</taxon>
        <taxon>Pezizomycotina</taxon>
        <taxon>Sordariomycetes</taxon>
        <taxon>Xylariomycetidae</taxon>
        <taxon>Amphisphaeriales</taxon>
        <taxon>Apiosporaceae</taxon>
        <taxon>Apiospora</taxon>
    </lineage>
</organism>
<name>A0ABR1X0D9_9PEZI</name>
<gene>
    <name evidence="3" type="ORF">PG997_003818</name>
</gene>
<dbReference type="GeneID" id="92041193"/>
<sequence>MARRRQEDVLLVHAYHDVRLGRPGLLDHRVRNDPYAHVVQRDDGDDGGDGEEGRMRMMGISWGRAMSLFRRLSWWVSHGLRRFFVIGSTFINVVVAVLFLSTRLMASPTARMSRSPVVWLVKAPSIRQWASPKGRPRGYAEPRGLRKERLTRKAERDLRQRQRHV</sequence>
<feature type="transmembrane region" description="Helical" evidence="2">
    <location>
        <begin position="83"/>
        <end position="106"/>
    </location>
</feature>
<protein>
    <submittedName>
        <fullName evidence="3">Uncharacterized protein</fullName>
    </submittedName>
</protein>